<dbReference type="AlphaFoldDB" id="C9Z8Z5"/>
<dbReference type="STRING" id="680198.SCAB_60651"/>
<sequence length="223" mass="24473">MTRTLPAPPPRIARLPRNKAGYPIPWFVDYVDGEPDFRIADTRKRQGASVFRCCWLCGHALRNNVLGPAATQYAYVIGPMCAVNRVSSEPPAHRDCAVYAAIACPFLTTPGMRRRPIEGIPDTVQPDGVMIERNPGVALVWVTNTWRMIPGHALFDVDEPAEALWFAEGRPATHAEVLAAIDSGMPVLREAAEQDNDPEAALAYLDQQYARAQELLPAETAVG</sequence>
<keyword evidence="2" id="KW-1185">Reference proteome</keyword>
<protein>
    <submittedName>
        <fullName evidence="1">Uncharacterized protein</fullName>
    </submittedName>
</protein>
<dbReference type="EMBL" id="FN554889">
    <property type="protein sequence ID" value="CBG73084.1"/>
    <property type="molecule type" value="Genomic_DNA"/>
</dbReference>
<proteinExistence type="predicted"/>
<dbReference type="HOGENOM" id="CLU_106727_0_0_11"/>
<reference evidence="1 2" key="1">
    <citation type="journal article" date="2010" name="Mol. Plant Microbe Interact.">
        <title>Streptomyces scabies 87-22 contains a coronafacic acid-like biosynthetic cluster that contributes to plant-microbe interactions.</title>
        <authorList>
            <person name="Bignell D.R."/>
            <person name="Seipke R.F."/>
            <person name="Huguet-Tapia J.C."/>
            <person name="Chambers A.H."/>
            <person name="Parry R.J."/>
            <person name="Loria R."/>
        </authorList>
    </citation>
    <scope>NUCLEOTIDE SEQUENCE [LARGE SCALE GENOMIC DNA]</scope>
    <source>
        <strain evidence="1 2">87.22</strain>
    </source>
</reference>
<gene>
    <name evidence="1" type="ordered locus">SCAB_60651</name>
</gene>
<dbReference type="Proteomes" id="UP000001444">
    <property type="component" value="Chromosome"/>
</dbReference>
<evidence type="ECO:0000313" key="2">
    <source>
        <dbReference type="Proteomes" id="UP000001444"/>
    </source>
</evidence>
<dbReference type="KEGG" id="scb:SCAB_60651"/>
<name>C9Z8Z5_STRSW</name>
<accession>C9Z8Z5</accession>
<organism evidence="1 2">
    <name type="scientific">Streptomyces scabiei (strain 87.22)</name>
    <dbReference type="NCBI Taxonomy" id="680198"/>
    <lineage>
        <taxon>Bacteria</taxon>
        <taxon>Bacillati</taxon>
        <taxon>Actinomycetota</taxon>
        <taxon>Actinomycetes</taxon>
        <taxon>Kitasatosporales</taxon>
        <taxon>Streptomycetaceae</taxon>
        <taxon>Streptomyces</taxon>
    </lineage>
</organism>
<evidence type="ECO:0000313" key="1">
    <source>
        <dbReference type="EMBL" id="CBG73084.1"/>
    </source>
</evidence>
<dbReference type="eggNOG" id="ENOG5033JX9">
    <property type="taxonomic scope" value="Bacteria"/>
</dbReference>
<dbReference type="GeneID" id="24312336"/>
<dbReference type="RefSeq" id="WP_013003645.1">
    <property type="nucleotide sequence ID" value="NC_013929.1"/>
</dbReference>